<dbReference type="Proteomes" id="UP001209229">
    <property type="component" value="Unassembled WGS sequence"/>
</dbReference>
<reference evidence="8" key="1">
    <citation type="submission" date="2022-10" db="EMBL/GenBank/DDBJ databases">
        <authorList>
            <person name="Yu W.X."/>
        </authorList>
    </citation>
    <scope>NUCLEOTIDE SEQUENCE</scope>
    <source>
        <strain evidence="8">AAT</strain>
    </source>
</reference>
<keyword evidence="9" id="KW-1185">Reference proteome</keyword>
<evidence type="ECO:0000259" key="7">
    <source>
        <dbReference type="PROSITE" id="PS50110"/>
    </source>
</evidence>
<accession>A0AAE3M635</accession>
<dbReference type="SUPFAM" id="SSF52172">
    <property type="entry name" value="CheY-like"/>
    <property type="match status" value="1"/>
</dbReference>
<dbReference type="RefSeq" id="WP_301190865.1">
    <property type="nucleotide sequence ID" value="NZ_JAPDPJ010000027.1"/>
</dbReference>
<feature type="domain" description="Response regulatory" evidence="7">
    <location>
        <begin position="3"/>
        <end position="119"/>
    </location>
</feature>
<dbReference type="AlphaFoldDB" id="A0AAE3M635"/>
<sequence length="208" mass="23177">MLKIAIVDDHAVLRFGLNKLLSSIDGVEVVIEANDGKEFLDLINNNIPDIAFIDLNMPVMNGIETVKVLKAKYNKVKAIILSMNDNEQDFKLLNEMGVDGYLLKDADFDEIERAINTVKGGGKYFSQELLLKFLQSGHSASNSIELTKREYEVLECLCQGLSAKESAERLNISPRTIEKHRTELFAKTGTNSSIALVVYAVKNNLINL</sequence>
<dbReference type="PROSITE" id="PS50043">
    <property type="entry name" value="HTH_LUXR_2"/>
    <property type="match status" value="1"/>
</dbReference>
<dbReference type="InterPro" id="IPR011006">
    <property type="entry name" value="CheY-like_superfamily"/>
</dbReference>
<dbReference type="InterPro" id="IPR016032">
    <property type="entry name" value="Sig_transdc_resp-reg_C-effctor"/>
</dbReference>
<dbReference type="InterPro" id="IPR000792">
    <property type="entry name" value="Tscrpt_reg_LuxR_C"/>
</dbReference>
<gene>
    <name evidence="8" type="ORF">OM075_12540</name>
</gene>
<keyword evidence="1 5" id="KW-0597">Phosphoprotein</keyword>
<dbReference type="InterPro" id="IPR001789">
    <property type="entry name" value="Sig_transdc_resp-reg_receiver"/>
</dbReference>
<dbReference type="PANTHER" id="PTHR43214:SF41">
    <property type="entry name" value="NITRATE_NITRITE RESPONSE REGULATOR PROTEIN NARP"/>
    <property type="match status" value="1"/>
</dbReference>
<dbReference type="GO" id="GO:0000160">
    <property type="term" value="P:phosphorelay signal transduction system"/>
    <property type="evidence" value="ECO:0007669"/>
    <property type="project" value="InterPro"/>
</dbReference>
<dbReference type="GO" id="GO:0003677">
    <property type="term" value="F:DNA binding"/>
    <property type="evidence" value="ECO:0007669"/>
    <property type="project" value="UniProtKB-KW"/>
</dbReference>
<keyword evidence="2" id="KW-0805">Transcription regulation</keyword>
<organism evidence="8 9">
    <name type="scientific">Plebeiibacterium sediminum</name>
    <dbReference type="NCBI Taxonomy" id="2992112"/>
    <lineage>
        <taxon>Bacteria</taxon>
        <taxon>Pseudomonadati</taxon>
        <taxon>Bacteroidota</taxon>
        <taxon>Bacteroidia</taxon>
        <taxon>Marinilabiliales</taxon>
        <taxon>Marinilabiliaceae</taxon>
        <taxon>Plebeiibacterium</taxon>
    </lineage>
</organism>
<dbReference type="InterPro" id="IPR039420">
    <property type="entry name" value="WalR-like"/>
</dbReference>
<dbReference type="GO" id="GO:0006355">
    <property type="term" value="P:regulation of DNA-templated transcription"/>
    <property type="evidence" value="ECO:0007669"/>
    <property type="project" value="InterPro"/>
</dbReference>
<dbReference type="PROSITE" id="PS50110">
    <property type="entry name" value="RESPONSE_REGULATORY"/>
    <property type="match status" value="1"/>
</dbReference>
<dbReference type="InterPro" id="IPR058245">
    <property type="entry name" value="NreC/VraR/RcsB-like_REC"/>
</dbReference>
<evidence type="ECO:0000256" key="1">
    <source>
        <dbReference type="ARBA" id="ARBA00022553"/>
    </source>
</evidence>
<feature type="domain" description="HTH luxR-type" evidence="6">
    <location>
        <begin position="139"/>
        <end position="204"/>
    </location>
</feature>
<evidence type="ECO:0000256" key="2">
    <source>
        <dbReference type="ARBA" id="ARBA00023015"/>
    </source>
</evidence>
<dbReference type="SUPFAM" id="SSF46894">
    <property type="entry name" value="C-terminal effector domain of the bipartite response regulators"/>
    <property type="match status" value="1"/>
</dbReference>
<proteinExistence type="predicted"/>
<comment type="caution">
    <text evidence="8">The sequence shown here is derived from an EMBL/GenBank/DDBJ whole genome shotgun (WGS) entry which is preliminary data.</text>
</comment>
<dbReference type="SMART" id="SM00448">
    <property type="entry name" value="REC"/>
    <property type="match status" value="1"/>
</dbReference>
<evidence type="ECO:0000313" key="9">
    <source>
        <dbReference type="Proteomes" id="UP001209229"/>
    </source>
</evidence>
<dbReference type="SMART" id="SM00421">
    <property type="entry name" value="HTH_LUXR"/>
    <property type="match status" value="1"/>
</dbReference>
<keyword evidence="4" id="KW-0804">Transcription</keyword>
<name>A0AAE3M635_9BACT</name>
<dbReference type="CDD" id="cd06170">
    <property type="entry name" value="LuxR_C_like"/>
    <property type="match status" value="1"/>
</dbReference>
<dbReference type="EMBL" id="JAPDPJ010000027">
    <property type="protein sequence ID" value="MCW3787300.1"/>
    <property type="molecule type" value="Genomic_DNA"/>
</dbReference>
<evidence type="ECO:0000313" key="8">
    <source>
        <dbReference type="EMBL" id="MCW3787300.1"/>
    </source>
</evidence>
<dbReference type="Pfam" id="PF00196">
    <property type="entry name" value="GerE"/>
    <property type="match status" value="1"/>
</dbReference>
<dbReference type="PANTHER" id="PTHR43214">
    <property type="entry name" value="TWO-COMPONENT RESPONSE REGULATOR"/>
    <property type="match status" value="1"/>
</dbReference>
<dbReference type="PRINTS" id="PR00038">
    <property type="entry name" value="HTHLUXR"/>
</dbReference>
<protein>
    <submittedName>
        <fullName evidence="8">Response regulator transcription factor</fullName>
    </submittedName>
</protein>
<evidence type="ECO:0000256" key="4">
    <source>
        <dbReference type="ARBA" id="ARBA00023163"/>
    </source>
</evidence>
<keyword evidence="3" id="KW-0238">DNA-binding</keyword>
<evidence type="ECO:0000256" key="3">
    <source>
        <dbReference type="ARBA" id="ARBA00023125"/>
    </source>
</evidence>
<dbReference type="Pfam" id="PF00072">
    <property type="entry name" value="Response_reg"/>
    <property type="match status" value="1"/>
</dbReference>
<dbReference type="CDD" id="cd17535">
    <property type="entry name" value="REC_NarL-like"/>
    <property type="match status" value="1"/>
</dbReference>
<feature type="modified residue" description="4-aspartylphosphate" evidence="5">
    <location>
        <position position="54"/>
    </location>
</feature>
<evidence type="ECO:0000259" key="6">
    <source>
        <dbReference type="PROSITE" id="PS50043"/>
    </source>
</evidence>
<evidence type="ECO:0000256" key="5">
    <source>
        <dbReference type="PROSITE-ProRule" id="PRU00169"/>
    </source>
</evidence>
<dbReference type="Gene3D" id="3.40.50.2300">
    <property type="match status" value="1"/>
</dbReference>